<dbReference type="AlphaFoldDB" id="A0A1F6FFZ4"/>
<comment type="subcellular location">
    <subcellularLocation>
        <location evidence="1">Cell membrane</location>
        <topology evidence="1">Multi-pass membrane protein</topology>
    </subcellularLocation>
</comment>
<evidence type="ECO:0000256" key="5">
    <source>
        <dbReference type="ARBA" id="ARBA00022989"/>
    </source>
</evidence>
<evidence type="ECO:0000256" key="7">
    <source>
        <dbReference type="SAM" id="Phobius"/>
    </source>
</evidence>
<evidence type="ECO:0000313" key="11">
    <source>
        <dbReference type="Proteomes" id="UP000177325"/>
    </source>
</evidence>
<feature type="transmembrane region" description="Helical" evidence="7">
    <location>
        <begin position="381"/>
        <end position="403"/>
    </location>
</feature>
<evidence type="ECO:0000313" key="10">
    <source>
        <dbReference type="EMBL" id="OGG84775.1"/>
    </source>
</evidence>
<dbReference type="InterPro" id="IPR025857">
    <property type="entry name" value="MacB_PCD"/>
</dbReference>
<dbReference type="EMBL" id="MFMM01000001">
    <property type="protein sequence ID" value="OGG84775.1"/>
    <property type="molecule type" value="Genomic_DNA"/>
</dbReference>
<sequence length="415" mass="46242">MRSLRIGLLLGLRQIQRASIWTTSLIIFVMMLTFLNLIAVSGILVGLIEGAEKAVRESALGDIVITELDGEDHILETESFIREIEAYPEIDTYSVRFSGSATLEANYKERRNLQNERDIAAVRVSGIDPHQEDTMTGLSDLVIEGEYLNPDEEGFILIGIYYIEEYAQQFGDVFESVAGVKPGDTVRLTLGDVSKEFVVKGLVQSKVDEVNLSTFIPEREFRRLFNRLDRNADQIVIRTVNPEDNAKIAASMEASGLTQFAKILTFEENLPKFLIDIKNTFNVLGTFIGSIGIVVASITIFIIIFINALSRRRHIGILKGIGIERQVIEIAYVAQAAFYALTGSFLGALLTYGFLVPYFDQNPIQFPFSDGILSADPEGTFYKFVILFVITLIAGFVPAWMIAKQNTLNAILGRK</sequence>
<name>A0A1F6FFZ4_9BACT</name>
<evidence type="ECO:0000256" key="1">
    <source>
        <dbReference type="ARBA" id="ARBA00004651"/>
    </source>
</evidence>
<evidence type="ECO:0000256" key="4">
    <source>
        <dbReference type="ARBA" id="ARBA00022692"/>
    </source>
</evidence>
<evidence type="ECO:0000256" key="2">
    <source>
        <dbReference type="ARBA" id="ARBA00005236"/>
    </source>
</evidence>
<feature type="transmembrane region" description="Helical" evidence="7">
    <location>
        <begin position="20"/>
        <end position="48"/>
    </location>
</feature>
<feature type="transmembrane region" description="Helical" evidence="7">
    <location>
        <begin position="330"/>
        <end position="355"/>
    </location>
</feature>
<dbReference type="STRING" id="1798525.A3G90_01665"/>
<dbReference type="GO" id="GO:0044874">
    <property type="term" value="P:lipoprotein localization to outer membrane"/>
    <property type="evidence" value="ECO:0007669"/>
    <property type="project" value="TreeGrafter"/>
</dbReference>
<gene>
    <name evidence="10" type="ORF">A3G90_01665</name>
</gene>
<accession>A0A1F6FFZ4</accession>
<evidence type="ECO:0000256" key="3">
    <source>
        <dbReference type="ARBA" id="ARBA00022475"/>
    </source>
</evidence>
<keyword evidence="4 7" id="KW-0812">Transmembrane</keyword>
<dbReference type="Pfam" id="PF02687">
    <property type="entry name" value="FtsX"/>
    <property type="match status" value="1"/>
</dbReference>
<evidence type="ECO:0000259" key="8">
    <source>
        <dbReference type="Pfam" id="PF02687"/>
    </source>
</evidence>
<dbReference type="Proteomes" id="UP000177325">
    <property type="component" value="Unassembled WGS sequence"/>
</dbReference>
<feature type="domain" description="ABC3 transporter permease C-terminal" evidence="8">
    <location>
        <begin position="287"/>
        <end position="406"/>
    </location>
</feature>
<protein>
    <submittedName>
        <fullName evidence="10">Uncharacterized protein</fullName>
    </submittedName>
</protein>
<evidence type="ECO:0000259" key="9">
    <source>
        <dbReference type="Pfam" id="PF12704"/>
    </source>
</evidence>
<keyword evidence="6 7" id="KW-0472">Membrane</keyword>
<proteinExistence type="inferred from homology"/>
<dbReference type="GO" id="GO:0098797">
    <property type="term" value="C:plasma membrane protein complex"/>
    <property type="evidence" value="ECO:0007669"/>
    <property type="project" value="TreeGrafter"/>
</dbReference>
<dbReference type="PANTHER" id="PTHR30489:SF0">
    <property type="entry name" value="LIPOPROTEIN-RELEASING SYSTEM TRANSMEMBRANE PROTEIN LOLE"/>
    <property type="match status" value="1"/>
</dbReference>
<dbReference type="Pfam" id="PF12704">
    <property type="entry name" value="MacB_PCD"/>
    <property type="match status" value="1"/>
</dbReference>
<organism evidence="10 11">
    <name type="scientific">Candidatus Kaiserbacteria bacterium RIFCSPLOWO2_12_FULL_45_26</name>
    <dbReference type="NCBI Taxonomy" id="1798525"/>
    <lineage>
        <taxon>Bacteria</taxon>
        <taxon>Candidatus Kaiseribacteriota</taxon>
    </lineage>
</organism>
<keyword evidence="5 7" id="KW-1133">Transmembrane helix</keyword>
<comment type="caution">
    <text evidence="10">The sequence shown here is derived from an EMBL/GenBank/DDBJ whole genome shotgun (WGS) entry which is preliminary data.</text>
</comment>
<dbReference type="PANTHER" id="PTHR30489">
    <property type="entry name" value="LIPOPROTEIN-RELEASING SYSTEM TRANSMEMBRANE PROTEIN LOLE"/>
    <property type="match status" value="1"/>
</dbReference>
<dbReference type="InterPro" id="IPR051447">
    <property type="entry name" value="Lipoprotein-release_system"/>
</dbReference>
<comment type="similarity">
    <text evidence="2">Belongs to the ABC-4 integral membrane protein family. LolC/E subfamily.</text>
</comment>
<reference evidence="10 11" key="1">
    <citation type="journal article" date="2016" name="Nat. Commun.">
        <title>Thousands of microbial genomes shed light on interconnected biogeochemical processes in an aquifer system.</title>
        <authorList>
            <person name="Anantharaman K."/>
            <person name="Brown C.T."/>
            <person name="Hug L.A."/>
            <person name="Sharon I."/>
            <person name="Castelle C.J."/>
            <person name="Probst A.J."/>
            <person name="Thomas B.C."/>
            <person name="Singh A."/>
            <person name="Wilkins M.J."/>
            <person name="Karaoz U."/>
            <person name="Brodie E.L."/>
            <person name="Williams K.H."/>
            <person name="Hubbard S.S."/>
            <person name="Banfield J.F."/>
        </authorList>
    </citation>
    <scope>NUCLEOTIDE SEQUENCE [LARGE SCALE GENOMIC DNA]</scope>
</reference>
<dbReference type="InterPro" id="IPR003838">
    <property type="entry name" value="ABC3_permease_C"/>
</dbReference>
<feature type="domain" description="MacB-like periplasmic core" evidence="9">
    <location>
        <begin position="41"/>
        <end position="254"/>
    </location>
</feature>
<evidence type="ECO:0000256" key="6">
    <source>
        <dbReference type="ARBA" id="ARBA00023136"/>
    </source>
</evidence>
<feature type="transmembrane region" description="Helical" evidence="7">
    <location>
        <begin position="287"/>
        <end position="309"/>
    </location>
</feature>
<keyword evidence="3" id="KW-1003">Cell membrane</keyword>